<keyword evidence="3" id="KW-0597">Phosphoprotein</keyword>
<feature type="transmembrane region" description="Helical" evidence="10">
    <location>
        <begin position="128"/>
        <end position="146"/>
    </location>
</feature>
<feature type="compositionally biased region" description="Polar residues" evidence="9">
    <location>
        <begin position="388"/>
        <end position="398"/>
    </location>
</feature>
<feature type="domain" description="DUF7134" evidence="13">
    <location>
        <begin position="10"/>
        <end position="152"/>
    </location>
</feature>
<keyword evidence="7" id="KW-0067">ATP-binding</keyword>
<keyword evidence="10" id="KW-1133">Transmembrane helix</keyword>
<dbReference type="Gene3D" id="3.30.565.10">
    <property type="entry name" value="Histidine kinase-like ATPase, C-terminal domain"/>
    <property type="match status" value="1"/>
</dbReference>
<dbReference type="Pfam" id="PF02518">
    <property type="entry name" value="HATPase_c"/>
    <property type="match status" value="1"/>
</dbReference>
<evidence type="ECO:0000313" key="16">
    <source>
        <dbReference type="Proteomes" id="UP000182486"/>
    </source>
</evidence>
<dbReference type="SUPFAM" id="SSF55874">
    <property type="entry name" value="ATPase domain of HSP90 chaperone/DNA topoisomerase II/histidine kinase"/>
    <property type="match status" value="1"/>
</dbReference>
<dbReference type="EMBL" id="MEIA01000003">
    <property type="protein sequence ID" value="OJF16183.1"/>
    <property type="molecule type" value="Genomic_DNA"/>
</dbReference>
<protein>
    <recommendedName>
        <fullName evidence="2">histidine kinase</fullName>
        <ecNumber evidence="2">2.7.13.3</ecNumber>
    </recommendedName>
</protein>
<dbReference type="Gene3D" id="1.20.5.1930">
    <property type="match status" value="1"/>
</dbReference>
<gene>
    <name evidence="15" type="ORF">BG844_00720</name>
    <name evidence="14" type="ORF">BG844_36945</name>
</gene>
<evidence type="ECO:0000259" key="11">
    <source>
        <dbReference type="Pfam" id="PF02518"/>
    </source>
</evidence>
<keyword evidence="5" id="KW-0547">Nucleotide-binding</keyword>
<feature type="domain" description="Histidine kinase/HSP90-like ATPase" evidence="11">
    <location>
        <begin position="289"/>
        <end position="379"/>
    </location>
</feature>
<dbReference type="CDD" id="cd16917">
    <property type="entry name" value="HATPase_UhpB-NarQ-NarX-like"/>
    <property type="match status" value="1"/>
</dbReference>
<keyword evidence="16" id="KW-1185">Reference proteome</keyword>
<evidence type="ECO:0000256" key="6">
    <source>
        <dbReference type="ARBA" id="ARBA00022777"/>
    </source>
</evidence>
<feature type="domain" description="Signal transduction histidine kinase subgroup 3 dimerisation and phosphoacceptor" evidence="12">
    <location>
        <begin position="181"/>
        <end position="244"/>
    </location>
</feature>
<dbReference type="GO" id="GO:0016020">
    <property type="term" value="C:membrane"/>
    <property type="evidence" value="ECO:0007669"/>
    <property type="project" value="InterPro"/>
</dbReference>
<dbReference type="EMBL" id="MEIA01000559">
    <property type="protein sequence ID" value="OJF09564.1"/>
    <property type="molecule type" value="Genomic_DNA"/>
</dbReference>
<keyword evidence="6 15" id="KW-0418">Kinase</keyword>
<feature type="transmembrane region" description="Helical" evidence="10">
    <location>
        <begin position="95"/>
        <end position="116"/>
    </location>
</feature>
<dbReference type="InterPro" id="IPR055558">
    <property type="entry name" value="DUF7134"/>
</dbReference>
<feature type="region of interest" description="Disordered" evidence="9">
    <location>
        <begin position="359"/>
        <end position="398"/>
    </location>
</feature>
<keyword evidence="4" id="KW-0808">Transferase</keyword>
<evidence type="ECO:0000256" key="7">
    <source>
        <dbReference type="ARBA" id="ARBA00022840"/>
    </source>
</evidence>
<dbReference type="InterPro" id="IPR003594">
    <property type="entry name" value="HATPase_dom"/>
</dbReference>
<evidence type="ECO:0000256" key="2">
    <source>
        <dbReference type="ARBA" id="ARBA00012438"/>
    </source>
</evidence>
<evidence type="ECO:0000259" key="13">
    <source>
        <dbReference type="Pfam" id="PF23539"/>
    </source>
</evidence>
<comment type="caution">
    <text evidence="15">The sequence shown here is derived from an EMBL/GenBank/DDBJ whole genome shotgun (WGS) entry which is preliminary data.</text>
</comment>
<keyword evidence="8" id="KW-0902">Two-component regulatory system</keyword>
<dbReference type="InterPro" id="IPR050482">
    <property type="entry name" value="Sensor_HK_TwoCompSys"/>
</dbReference>
<dbReference type="Pfam" id="PF07730">
    <property type="entry name" value="HisKA_3"/>
    <property type="match status" value="1"/>
</dbReference>
<evidence type="ECO:0000256" key="5">
    <source>
        <dbReference type="ARBA" id="ARBA00022741"/>
    </source>
</evidence>
<dbReference type="PANTHER" id="PTHR24421:SF10">
    <property type="entry name" value="NITRATE_NITRITE SENSOR PROTEIN NARQ"/>
    <property type="match status" value="1"/>
</dbReference>
<name>A0A1K0FTJ5_9ACTN</name>
<dbReference type="PANTHER" id="PTHR24421">
    <property type="entry name" value="NITRATE/NITRITE SENSOR PROTEIN NARX-RELATED"/>
    <property type="match status" value="1"/>
</dbReference>
<sequence>MKWRAASLPALILIFDVVVVETSGDRGGRPLMPLGWTLMVLSAVALYWRQRYPVAVLMVTSVTGLLYYPLSFPDSPIALAFVIALYTVARDRGRWLSISAALFLAIAFPVLTSLNLDGYGRQRSVQTQVQTAVGVAAILMLAIVLGEVARSRVRHVAQAEQRAALAEATRESEALRRAMEERLRIARDLHDVVAHQISLINVQANAALHTRSPDGAFEALEAIRTASKEALREVRAVLGVLRQADGADPVRPSPSLARLPELITRTEAAGLPVRSHVDVPATPLPTSVELAAYRIVQEALTNAVRHAAASTAGVDIRCTGGDVVVTVEDDGTKPVDPQAVRDGNGLLGMAERAAAVGGKLTAGPRPDGGFRVEARLPVTSPSERSRPPTASNEENGTR</sequence>
<feature type="transmembrane region" description="Helical" evidence="10">
    <location>
        <begin position="30"/>
        <end position="48"/>
    </location>
</feature>
<evidence type="ECO:0000256" key="9">
    <source>
        <dbReference type="SAM" id="MobiDB-lite"/>
    </source>
</evidence>
<dbReference type="GO" id="GO:0046983">
    <property type="term" value="F:protein dimerization activity"/>
    <property type="evidence" value="ECO:0007669"/>
    <property type="project" value="InterPro"/>
</dbReference>
<evidence type="ECO:0000256" key="10">
    <source>
        <dbReference type="SAM" id="Phobius"/>
    </source>
</evidence>
<evidence type="ECO:0000256" key="3">
    <source>
        <dbReference type="ARBA" id="ARBA00022553"/>
    </source>
</evidence>
<accession>A0A1K0FTJ5</accession>
<dbReference type="Pfam" id="PF23539">
    <property type="entry name" value="DUF7134"/>
    <property type="match status" value="1"/>
</dbReference>
<organism evidence="15 16">
    <name type="scientific">Couchioplanes caeruleus subsp. caeruleus</name>
    <dbReference type="NCBI Taxonomy" id="56427"/>
    <lineage>
        <taxon>Bacteria</taxon>
        <taxon>Bacillati</taxon>
        <taxon>Actinomycetota</taxon>
        <taxon>Actinomycetes</taxon>
        <taxon>Micromonosporales</taxon>
        <taxon>Micromonosporaceae</taxon>
        <taxon>Couchioplanes</taxon>
    </lineage>
</organism>
<evidence type="ECO:0000259" key="12">
    <source>
        <dbReference type="Pfam" id="PF07730"/>
    </source>
</evidence>
<dbReference type="InterPro" id="IPR011712">
    <property type="entry name" value="Sig_transdc_His_kin_sub3_dim/P"/>
</dbReference>
<dbReference type="AlphaFoldDB" id="A0A1K0FTJ5"/>
<dbReference type="GO" id="GO:0000155">
    <property type="term" value="F:phosphorelay sensor kinase activity"/>
    <property type="evidence" value="ECO:0007669"/>
    <property type="project" value="InterPro"/>
</dbReference>
<dbReference type="Proteomes" id="UP000182486">
    <property type="component" value="Unassembled WGS sequence"/>
</dbReference>
<evidence type="ECO:0000256" key="1">
    <source>
        <dbReference type="ARBA" id="ARBA00000085"/>
    </source>
</evidence>
<reference evidence="15 16" key="1">
    <citation type="submission" date="2016-09" db="EMBL/GenBank/DDBJ databases">
        <title>Couchioplanes caeruleus draft genome sequence.</title>
        <authorList>
            <person name="Sheehan J."/>
            <person name="Caffrey P."/>
        </authorList>
    </citation>
    <scope>NUCLEOTIDE SEQUENCE [LARGE SCALE GENOMIC DNA]</scope>
    <source>
        <strain evidence="15 16">DSM 43634</strain>
    </source>
</reference>
<evidence type="ECO:0000256" key="8">
    <source>
        <dbReference type="ARBA" id="ARBA00023012"/>
    </source>
</evidence>
<evidence type="ECO:0000256" key="4">
    <source>
        <dbReference type="ARBA" id="ARBA00022679"/>
    </source>
</evidence>
<proteinExistence type="predicted"/>
<dbReference type="InterPro" id="IPR036890">
    <property type="entry name" value="HATPase_C_sf"/>
</dbReference>
<evidence type="ECO:0000313" key="14">
    <source>
        <dbReference type="EMBL" id="OJF09564.1"/>
    </source>
</evidence>
<dbReference type="EC" id="2.7.13.3" evidence="2"/>
<dbReference type="RefSeq" id="WP_071802732.1">
    <property type="nucleotide sequence ID" value="NZ_MEIA01000003.1"/>
</dbReference>
<evidence type="ECO:0000313" key="15">
    <source>
        <dbReference type="EMBL" id="OJF16183.1"/>
    </source>
</evidence>
<keyword evidence="10" id="KW-0812">Transmembrane</keyword>
<keyword evidence="10" id="KW-0472">Membrane</keyword>
<feature type="transmembrane region" description="Helical" evidence="10">
    <location>
        <begin position="68"/>
        <end position="89"/>
    </location>
</feature>
<comment type="catalytic activity">
    <reaction evidence="1">
        <text>ATP + protein L-histidine = ADP + protein N-phospho-L-histidine.</text>
        <dbReference type="EC" id="2.7.13.3"/>
    </reaction>
</comment>
<dbReference type="GO" id="GO:0005524">
    <property type="term" value="F:ATP binding"/>
    <property type="evidence" value="ECO:0007669"/>
    <property type="project" value="UniProtKB-KW"/>
</dbReference>